<dbReference type="EMBL" id="VXBD01011598">
    <property type="protein sequence ID" value="NXN16360.1"/>
    <property type="molecule type" value="Genomic_DNA"/>
</dbReference>
<evidence type="ECO:0000259" key="1">
    <source>
        <dbReference type="Pfam" id="PF09133"/>
    </source>
</evidence>
<feature type="non-terminal residue" evidence="2">
    <location>
        <position position="101"/>
    </location>
</feature>
<dbReference type="OrthoDB" id="118550at2759"/>
<dbReference type="InterPro" id="IPR039110">
    <property type="entry name" value="KNL2-like"/>
</dbReference>
<name>A0A7L1GRX3_9PICI</name>
<accession>A0A7L1GRX3</accession>
<dbReference type="Proteomes" id="UP000557230">
    <property type="component" value="Unassembled WGS sequence"/>
</dbReference>
<sequence>QKNICLTSWRIGVIDDNSAIFVEGKRKDKKGLLWHSNTVMERITSNQVRTSSGSVYLLQGRIDVASMRKEGFPYKFIKRFRFGFSTNWKEHVEELLEERRR</sequence>
<dbReference type="AlphaFoldDB" id="A0A7L1GRX3"/>
<gene>
    <name evidence="2" type="primary">Mis18bp1_0</name>
    <name evidence="2" type="ORF">INDMAC_R06204</name>
</gene>
<dbReference type="GO" id="GO:0000775">
    <property type="term" value="C:chromosome, centromeric region"/>
    <property type="evidence" value="ECO:0007669"/>
    <property type="project" value="TreeGrafter"/>
</dbReference>
<dbReference type="InterPro" id="IPR015216">
    <property type="entry name" value="SANTA"/>
</dbReference>
<evidence type="ECO:0000313" key="2">
    <source>
        <dbReference type="EMBL" id="NXN16360.1"/>
    </source>
</evidence>
<feature type="domain" description="SANTA" evidence="1">
    <location>
        <begin position="4"/>
        <end position="90"/>
    </location>
</feature>
<feature type="non-terminal residue" evidence="2">
    <location>
        <position position="1"/>
    </location>
</feature>
<organism evidence="2 3">
    <name type="scientific">Indicator maculatus</name>
    <name type="common">spotted honeyguide</name>
    <dbReference type="NCBI Taxonomy" id="545262"/>
    <lineage>
        <taxon>Eukaryota</taxon>
        <taxon>Metazoa</taxon>
        <taxon>Chordata</taxon>
        <taxon>Craniata</taxon>
        <taxon>Vertebrata</taxon>
        <taxon>Euteleostomi</taxon>
        <taxon>Archelosauria</taxon>
        <taxon>Archosauria</taxon>
        <taxon>Dinosauria</taxon>
        <taxon>Saurischia</taxon>
        <taxon>Theropoda</taxon>
        <taxon>Coelurosauria</taxon>
        <taxon>Aves</taxon>
        <taxon>Neognathae</taxon>
        <taxon>Neoaves</taxon>
        <taxon>Telluraves</taxon>
        <taxon>Coraciimorphae</taxon>
        <taxon>Piciformes</taxon>
        <taxon>Indicatoridae</taxon>
        <taxon>Indicator</taxon>
    </lineage>
</organism>
<protein>
    <submittedName>
        <fullName evidence="2">M18BP protein</fullName>
    </submittedName>
</protein>
<dbReference type="PANTHER" id="PTHR16124:SF3">
    <property type="entry name" value="MIS18-BINDING PROTEIN 1"/>
    <property type="match status" value="1"/>
</dbReference>
<reference evidence="2 3" key="1">
    <citation type="submission" date="2019-09" db="EMBL/GenBank/DDBJ databases">
        <title>Bird 10,000 Genomes (B10K) Project - Family phase.</title>
        <authorList>
            <person name="Zhang G."/>
        </authorList>
    </citation>
    <scope>NUCLEOTIDE SEQUENCE [LARGE SCALE GENOMIC DNA]</scope>
    <source>
        <strain evidence="2">B10K-DU-001-78</strain>
        <tissue evidence="2">Muscle</tissue>
    </source>
</reference>
<dbReference type="Pfam" id="PF09133">
    <property type="entry name" value="SANTA"/>
    <property type="match status" value="1"/>
</dbReference>
<comment type="caution">
    <text evidence="2">The sequence shown here is derived from an EMBL/GenBank/DDBJ whole genome shotgun (WGS) entry which is preliminary data.</text>
</comment>
<evidence type="ECO:0000313" key="3">
    <source>
        <dbReference type="Proteomes" id="UP000557230"/>
    </source>
</evidence>
<keyword evidence="3" id="KW-1185">Reference proteome</keyword>
<dbReference type="PANTHER" id="PTHR16124">
    <property type="entry name" value="MIS18-BINDING PROTEIN 1"/>
    <property type="match status" value="1"/>
</dbReference>
<proteinExistence type="predicted"/>